<keyword evidence="5" id="KW-1185">Reference proteome</keyword>
<dbReference type="Pfam" id="PF02525">
    <property type="entry name" value="Flavodoxin_2"/>
    <property type="match status" value="1"/>
</dbReference>
<evidence type="ECO:0000256" key="1">
    <source>
        <dbReference type="ARBA" id="ARBA00006252"/>
    </source>
</evidence>
<dbReference type="GO" id="GO:0003955">
    <property type="term" value="F:NAD(P)H dehydrogenase (quinone) activity"/>
    <property type="evidence" value="ECO:0007669"/>
    <property type="project" value="TreeGrafter"/>
</dbReference>
<dbReference type="PANTHER" id="PTHR10204">
    <property type="entry name" value="NAD P H OXIDOREDUCTASE-RELATED"/>
    <property type="match status" value="1"/>
</dbReference>
<feature type="domain" description="Flavodoxin-like fold" evidence="3">
    <location>
        <begin position="4"/>
        <end position="178"/>
    </location>
</feature>
<name>A0A1H3RRQ4_9RHOB</name>
<dbReference type="RefSeq" id="WP_092646004.1">
    <property type="nucleotide sequence ID" value="NZ_FNPX01000009.1"/>
</dbReference>
<dbReference type="GO" id="GO:0005829">
    <property type="term" value="C:cytosol"/>
    <property type="evidence" value="ECO:0007669"/>
    <property type="project" value="TreeGrafter"/>
</dbReference>
<dbReference type="InterPro" id="IPR003680">
    <property type="entry name" value="Flavodoxin_fold"/>
</dbReference>
<dbReference type="STRING" id="1244108.SAMN05444004_10998"/>
<protein>
    <submittedName>
        <fullName evidence="4">Putative NADPH-quinone reductase (Modulator of drug activity B)</fullName>
    </submittedName>
</protein>
<sequence length="197" mass="21636">MTLKRIFILNGNPAEKSLSRSFVETYAEKACAAGHEVRVAHLSELSFSADFGQGNDPMSKPLEPDLEAVMGNIEWSEHVVLSLPMWWGGMPSRLKALIDRAFVPGRAFNPRVTSKIGMPAPLLVGRTARVIVTSDTPSWFMRFVYGNALLRQLRGQVFAFVGIKPTRFTWIAGASHPEPGLVERWSAQVARLGTAGG</sequence>
<organism evidence="4 5">
    <name type="scientific">Jannaschia faecimaris</name>
    <dbReference type="NCBI Taxonomy" id="1244108"/>
    <lineage>
        <taxon>Bacteria</taxon>
        <taxon>Pseudomonadati</taxon>
        <taxon>Pseudomonadota</taxon>
        <taxon>Alphaproteobacteria</taxon>
        <taxon>Rhodobacterales</taxon>
        <taxon>Roseobacteraceae</taxon>
        <taxon>Jannaschia</taxon>
    </lineage>
</organism>
<dbReference type="Gene3D" id="3.40.50.360">
    <property type="match status" value="1"/>
</dbReference>
<dbReference type="SUPFAM" id="SSF52218">
    <property type="entry name" value="Flavoproteins"/>
    <property type="match status" value="1"/>
</dbReference>
<gene>
    <name evidence="4" type="ORF">SAMN05444004_10998</name>
</gene>
<dbReference type="InterPro" id="IPR051545">
    <property type="entry name" value="NAD(P)H_dehydrogenase_qn"/>
</dbReference>
<evidence type="ECO:0000259" key="3">
    <source>
        <dbReference type="Pfam" id="PF02525"/>
    </source>
</evidence>
<dbReference type="OrthoDB" id="9798454at2"/>
<accession>A0A1H3RRQ4</accession>
<dbReference type="Proteomes" id="UP000198914">
    <property type="component" value="Unassembled WGS sequence"/>
</dbReference>
<reference evidence="5" key="1">
    <citation type="submission" date="2016-10" db="EMBL/GenBank/DDBJ databases">
        <authorList>
            <person name="Varghese N."/>
            <person name="Submissions S."/>
        </authorList>
    </citation>
    <scope>NUCLEOTIDE SEQUENCE [LARGE SCALE GENOMIC DNA]</scope>
    <source>
        <strain evidence="5">DSM 100420</strain>
    </source>
</reference>
<keyword evidence="2" id="KW-0560">Oxidoreductase</keyword>
<dbReference type="EMBL" id="FNPX01000009">
    <property type="protein sequence ID" value="SDZ28386.1"/>
    <property type="molecule type" value="Genomic_DNA"/>
</dbReference>
<dbReference type="AlphaFoldDB" id="A0A1H3RRQ4"/>
<dbReference type="PANTHER" id="PTHR10204:SF34">
    <property type="entry name" value="NAD(P)H DEHYDROGENASE [QUINONE] 1 ISOFORM 1"/>
    <property type="match status" value="1"/>
</dbReference>
<evidence type="ECO:0000313" key="4">
    <source>
        <dbReference type="EMBL" id="SDZ28386.1"/>
    </source>
</evidence>
<evidence type="ECO:0000313" key="5">
    <source>
        <dbReference type="Proteomes" id="UP000198914"/>
    </source>
</evidence>
<dbReference type="InterPro" id="IPR029039">
    <property type="entry name" value="Flavoprotein-like_sf"/>
</dbReference>
<comment type="similarity">
    <text evidence="1">Belongs to the NAD(P)H dehydrogenase (quinone) family.</text>
</comment>
<proteinExistence type="inferred from homology"/>
<evidence type="ECO:0000256" key="2">
    <source>
        <dbReference type="ARBA" id="ARBA00023002"/>
    </source>
</evidence>